<sequence length="156" mass="16895">MRGAIFGSWRSGRTKTITKLVLSASGSSASRGGAWIIHNCAKAACLSSCTNISCGNLAAIEAQYTMRAISARLSAARIPCPCLYSACVIHNPSCESTQSQFMSNLQKHYVTSKAHKVMHIVLVFQGERFKPPTRPLTTDKITCFSECAPSHLQSIQ</sequence>
<evidence type="ECO:0000313" key="1">
    <source>
        <dbReference type="EMBL" id="KAH7088252.1"/>
    </source>
</evidence>
<dbReference type="AlphaFoldDB" id="A0A8K0R776"/>
<dbReference type="EMBL" id="JAGMVJ010000008">
    <property type="protein sequence ID" value="KAH7088252.1"/>
    <property type="molecule type" value="Genomic_DNA"/>
</dbReference>
<comment type="caution">
    <text evidence="1">The sequence shown here is derived from an EMBL/GenBank/DDBJ whole genome shotgun (WGS) entry which is preliminary data.</text>
</comment>
<gene>
    <name evidence="1" type="ORF">FB567DRAFT_334289</name>
</gene>
<dbReference type="Proteomes" id="UP000813461">
    <property type="component" value="Unassembled WGS sequence"/>
</dbReference>
<accession>A0A8K0R776</accession>
<organism evidence="1 2">
    <name type="scientific">Paraphoma chrysanthemicola</name>
    <dbReference type="NCBI Taxonomy" id="798071"/>
    <lineage>
        <taxon>Eukaryota</taxon>
        <taxon>Fungi</taxon>
        <taxon>Dikarya</taxon>
        <taxon>Ascomycota</taxon>
        <taxon>Pezizomycotina</taxon>
        <taxon>Dothideomycetes</taxon>
        <taxon>Pleosporomycetidae</taxon>
        <taxon>Pleosporales</taxon>
        <taxon>Pleosporineae</taxon>
        <taxon>Phaeosphaeriaceae</taxon>
        <taxon>Paraphoma</taxon>
    </lineage>
</organism>
<keyword evidence="2" id="KW-1185">Reference proteome</keyword>
<protein>
    <submittedName>
        <fullName evidence="1">Uncharacterized protein</fullName>
    </submittedName>
</protein>
<proteinExistence type="predicted"/>
<reference evidence="1" key="1">
    <citation type="journal article" date="2021" name="Nat. Commun.">
        <title>Genetic determinants of endophytism in the Arabidopsis root mycobiome.</title>
        <authorList>
            <person name="Mesny F."/>
            <person name="Miyauchi S."/>
            <person name="Thiergart T."/>
            <person name="Pickel B."/>
            <person name="Atanasova L."/>
            <person name="Karlsson M."/>
            <person name="Huettel B."/>
            <person name="Barry K.W."/>
            <person name="Haridas S."/>
            <person name="Chen C."/>
            <person name="Bauer D."/>
            <person name="Andreopoulos W."/>
            <person name="Pangilinan J."/>
            <person name="LaButti K."/>
            <person name="Riley R."/>
            <person name="Lipzen A."/>
            <person name="Clum A."/>
            <person name="Drula E."/>
            <person name="Henrissat B."/>
            <person name="Kohler A."/>
            <person name="Grigoriev I.V."/>
            <person name="Martin F.M."/>
            <person name="Hacquard S."/>
        </authorList>
    </citation>
    <scope>NUCLEOTIDE SEQUENCE</scope>
    <source>
        <strain evidence="1">MPI-SDFR-AT-0120</strain>
    </source>
</reference>
<evidence type="ECO:0000313" key="2">
    <source>
        <dbReference type="Proteomes" id="UP000813461"/>
    </source>
</evidence>
<name>A0A8K0R776_9PLEO</name>